<keyword evidence="5" id="KW-1185">Reference proteome</keyword>
<proteinExistence type="predicted"/>
<dbReference type="InterPro" id="IPR050832">
    <property type="entry name" value="Bact_Acetyltransf"/>
</dbReference>
<dbReference type="CDD" id="cd04301">
    <property type="entry name" value="NAT_SF"/>
    <property type="match status" value="1"/>
</dbReference>
<organism evidence="4 5">
    <name type="scientific">Roseomonas nitratireducens</name>
    <dbReference type="NCBI Taxonomy" id="2820810"/>
    <lineage>
        <taxon>Bacteria</taxon>
        <taxon>Pseudomonadati</taxon>
        <taxon>Pseudomonadota</taxon>
        <taxon>Alphaproteobacteria</taxon>
        <taxon>Acetobacterales</taxon>
        <taxon>Roseomonadaceae</taxon>
        <taxon>Roseomonas</taxon>
    </lineage>
</organism>
<accession>A0ABS4ATR8</accession>
<dbReference type="PROSITE" id="PS51186">
    <property type="entry name" value="GNAT"/>
    <property type="match status" value="1"/>
</dbReference>
<sequence length="162" mass="17059">MEIAQAGPADRAALLPLLAEMGRFYAERTDAATLAAAAEALTTSAGRAGPFCLVARDGTGFVSLSGFFPAFDFTWGLLLKDLYVAEAARGTGVARALMTGAMRFARERGYTRIDWTTDATNARARRFYAGLGVVPAGKIFYRVTGEALARAAAGAWPEGNAA</sequence>
<protein>
    <submittedName>
        <fullName evidence="4">GNAT family N-acetyltransferase</fullName>
    </submittedName>
</protein>
<dbReference type="EMBL" id="JAGIYZ010000011">
    <property type="protein sequence ID" value="MBP0464765.1"/>
    <property type="molecule type" value="Genomic_DNA"/>
</dbReference>
<dbReference type="InterPro" id="IPR016181">
    <property type="entry name" value="Acyl_CoA_acyltransferase"/>
</dbReference>
<comment type="caution">
    <text evidence="4">The sequence shown here is derived from an EMBL/GenBank/DDBJ whole genome shotgun (WGS) entry which is preliminary data.</text>
</comment>
<reference evidence="4 5" key="1">
    <citation type="submission" date="2021-03" db="EMBL/GenBank/DDBJ databases">
        <authorList>
            <person name="So Y."/>
        </authorList>
    </citation>
    <scope>NUCLEOTIDE SEQUENCE [LARGE SCALE GENOMIC DNA]</scope>
    <source>
        <strain evidence="4 5">PWR1</strain>
    </source>
</reference>
<dbReference type="Proteomes" id="UP000680815">
    <property type="component" value="Unassembled WGS sequence"/>
</dbReference>
<gene>
    <name evidence="4" type="ORF">J5Y09_12665</name>
</gene>
<evidence type="ECO:0000259" key="3">
    <source>
        <dbReference type="PROSITE" id="PS51186"/>
    </source>
</evidence>
<dbReference type="Gene3D" id="3.40.630.30">
    <property type="match status" value="1"/>
</dbReference>
<evidence type="ECO:0000256" key="1">
    <source>
        <dbReference type="ARBA" id="ARBA00022679"/>
    </source>
</evidence>
<dbReference type="PANTHER" id="PTHR43877:SF2">
    <property type="entry name" value="AMINOALKYLPHOSPHONATE N-ACETYLTRANSFERASE-RELATED"/>
    <property type="match status" value="1"/>
</dbReference>
<keyword evidence="2" id="KW-0012">Acyltransferase</keyword>
<keyword evidence="1" id="KW-0808">Transferase</keyword>
<name>A0ABS4ATR8_9PROT</name>
<evidence type="ECO:0000256" key="2">
    <source>
        <dbReference type="ARBA" id="ARBA00023315"/>
    </source>
</evidence>
<evidence type="ECO:0000313" key="5">
    <source>
        <dbReference type="Proteomes" id="UP000680815"/>
    </source>
</evidence>
<evidence type="ECO:0000313" key="4">
    <source>
        <dbReference type="EMBL" id="MBP0464765.1"/>
    </source>
</evidence>
<dbReference type="InterPro" id="IPR000182">
    <property type="entry name" value="GNAT_dom"/>
</dbReference>
<dbReference type="SUPFAM" id="SSF55729">
    <property type="entry name" value="Acyl-CoA N-acyltransferases (Nat)"/>
    <property type="match status" value="1"/>
</dbReference>
<dbReference type="PANTHER" id="PTHR43877">
    <property type="entry name" value="AMINOALKYLPHOSPHONATE N-ACETYLTRANSFERASE-RELATED-RELATED"/>
    <property type="match status" value="1"/>
</dbReference>
<dbReference type="RefSeq" id="WP_209352158.1">
    <property type="nucleotide sequence ID" value="NZ_JAGIYZ010000011.1"/>
</dbReference>
<dbReference type="Pfam" id="PF00583">
    <property type="entry name" value="Acetyltransf_1"/>
    <property type="match status" value="1"/>
</dbReference>
<feature type="domain" description="N-acetyltransferase" evidence="3">
    <location>
        <begin position="1"/>
        <end position="162"/>
    </location>
</feature>